<accession>A0A182QQA1</accession>
<dbReference type="SMART" id="SM00020">
    <property type="entry name" value="Tryp_SPc"/>
    <property type="match status" value="1"/>
</dbReference>
<evidence type="ECO:0000256" key="2">
    <source>
        <dbReference type="ARBA" id="ARBA00022525"/>
    </source>
</evidence>
<dbReference type="InterPro" id="IPR009003">
    <property type="entry name" value="Peptidase_S1_PA"/>
</dbReference>
<evidence type="ECO:0000256" key="8">
    <source>
        <dbReference type="ARBA" id="ARBA00022859"/>
    </source>
</evidence>
<feature type="compositionally biased region" description="Low complexity" evidence="14">
    <location>
        <begin position="122"/>
        <end position="135"/>
    </location>
</feature>
<keyword evidence="7 12" id="KW-0720">Serine protease</keyword>
<dbReference type="FunFam" id="2.40.10.10:FF:000028">
    <property type="entry name" value="Serine protease easter"/>
    <property type="match status" value="1"/>
</dbReference>
<dbReference type="InterPro" id="IPR038565">
    <property type="entry name" value="CLIP_sf"/>
</dbReference>
<dbReference type="GO" id="GO:0004252">
    <property type="term" value="F:serine-type endopeptidase activity"/>
    <property type="evidence" value="ECO:0007669"/>
    <property type="project" value="UniProtKB-UniRule"/>
</dbReference>
<evidence type="ECO:0000256" key="1">
    <source>
        <dbReference type="ARBA" id="ARBA00004613"/>
    </source>
</evidence>
<keyword evidence="8" id="KW-0391">Immunity</keyword>
<feature type="compositionally biased region" description="Pro residues" evidence="14">
    <location>
        <begin position="111"/>
        <end position="121"/>
    </location>
</feature>
<sequence>MRTARRGCVRTVALVITIVIVVMCALPTSDAQYQSQCRTPNQQAGVCVSVTQCPLVMRLINQPLLTRNDVLFLEQSRCGVMDRKVLVCCAAPETTSASPVATAPRPTTQSRPPPVNVPPRVPQTTPSNAPPNAASINNRLSNSERLALLPGECGIQYTDRIIGGERARLDEYPWTVLIQHRRRTGELKFHCGGAIITERYVLTAAHCIKNVPSTWTLTAVRLGEWDTQSEQDCAQEYGETVCADPVQDIPIEKILLHPNYHAERSGVKNDIAQLRLARPAQFNDFVQPICLPLEPSERRASYDGVRFVVAGWGQTEEAANSRYKLFVGVSGVPEQTCRQAYPQSNIDGTQVCAGGTKDKDSCRGDSGGPLMYIGQRNGESVMYLGGVVSYGRKCGLEGVPGVYTRVNQFIDWIVGNLEP</sequence>
<keyword evidence="4 12" id="KW-0645">Protease</keyword>
<feature type="chain" id="PRO_5023966250" description="CLIP domain-containing serine protease" evidence="13">
    <location>
        <begin position="32"/>
        <end position="419"/>
    </location>
</feature>
<feature type="domain" description="Clip" evidence="16">
    <location>
        <begin position="36"/>
        <end position="89"/>
    </location>
</feature>
<evidence type="ECO:0000256" key="6">
    <source>
        <dbReference type="ARBA" id="ARBA00022801"/>
    </source>
</evidence>
<evidence type="ECO:0000256" key="5">
    <source>
        <dbReference type="ARBA" id="ARBA00022729"/>
    </source>
</evidence>
<evidence type="ECO:0000256" key="14">
    <source>
        <dbReference type="SAM" id="MobiDB-lite"/>
    </source>
</evidence>
<evidence type="ECO:0000256" key="10">
    <source>
        <dbReference type="ARBA" id="ARBA00023180"/>
    </source>
</evidence>
<dbReference type="InterPro" id="IPR043504">
    <property type="entry name" value="Peptidase_S1_PA_chymotrypsin"/>
</dbReference>
<dbReference type="SMART" id="SM00680">
    <property type="entry name" value="CLIP"/>
    <property type="match status" value="1"/>
</dbReference>
<dbReference type="Gene3D" id="3.30.1640.30">
    <property type="match status" value="1"/>
</dbReference>
<dbReference type="Proteomes" id="UP000075886">
    <property type="component" value="Unassembled WGS sequence"/>
</dbReference>
<evidence type="ECO:0000313" key="17">
    <source>
        <dbReference type="EnsemblMetazoa" id="AFAF014718-PA"/>
    </source>
</evidence>
<dbReference type="PANTHER" id="PTHR24258:SF144">
    <property type="entry name" value="GH14088P"/>
    <property type="match status" value="1"/>
</dbReference>
<dbReference type="InterPro" id="IPR033116">
    <property type="entry name" value="TRYPSIN_SER"/>
</dbReference>
<dbReference type="PANTHER" id="PTHR24258">
    <property type="entry name" value="SERINE PROTEASE-RELATED"/>
    <property type="match status" value="1"/>
</dbReference>
<dbReference type="PROSITE" id="PS00134">
    <property type="entry name" value="TRYPSIN_HIS"/>
    <property type="match status" value="1"/>
</dbReference>
<dbReference type="GO" id="GO:0045087">
    <property type="term" value="P:innate immune response"/>
    <property type="evidence" value="ECO:0007669"/>
    <property type="project" value="UniProtKB-KW"/>
</dbReference>
<reference evidence="17" key="2">
    <citation type="submission" date="2020-05" db="UniProtKB">
        <authorList>
            <consortium name="EnsemblMetazoa"/>
        </authorList>
    </citation>
    <scope>IDENTIFICATION</scope>
    <source>
        <strain evidence="17">FAR1</strain>
    </source>
</reference>
<feature type="domain" description="Peptidase S1" evidence="15">
    <location>
        <begin position="161"/>
        <end position="418"/>
    </location>
</feature>
<feature type="region of interest" description="Disordered" evidence="14">
    <location>
        <begin position="97"/>
        <end position="135"/>
    </location>
</feature>
<dbReference type="InterPro" id="IPR018114">
    <property type="entry name" value="TRYPSIN_HIS"/>
</dbReference>
<dbReference type="Pfam" id="PF00089">
    <property type="entry name" value="Trypsin"/>
    <property type="match status" value="1"/>
</dbReference>
<evidence type="ECO:0000256" key="12">
    <source>
        <dbReference type="RuleBase" id="RU363034"/>
    </source>
</evidence>
<keyword evidence="18" id="KW-1185">Reference proteome</keyword>
<dbReference type="InterPro" id="IPR001314">
    <property type="entry name" value="Peptidase_S1A"/>
</dbReference>
<name>A0A182QQA1_9DIPT</name>
<dbReference type="EC" id="3.4.21.-" evidence="12"/>
<dbReference type="FunFam" id="2.40.10.10:FF:000002">
    <property type="entry name" value="Transmembrane protease serine"/>
    <property type="match status" value="1"/>
</dbReference>
<dbReference type="Gene3D" id="2.40.10.10">
    <property type="entry name" value="Trypsin-like serine proteases"/>
    <property type="match status" value="2"/>
</dbReference>
<dbReference type="GO" id="GO:0006508">
    <property type="term" value="P:proteolysis"/>
    <property type="evidence" value="ECO:0007669"/>
    <property type="project" value="UniProtKB-KW"/>
</dbReference>
<evidence type="ECO:0000259" key="16">
    <source>
        <dbReference type="PROSITE" id="PS51888"/>
    </source>
</evidence>
<dbReference type="GO" id="GO:0005576">
    <property type="term" value="C:extracellular region"/>
    <property type="evidence" value="ECO:0007669"/>
    <property type="project" value="UniProtKB-SubCell"/>
</dbReference>
<keyword evidence="3" id="KW-0399">Innate immunity</keyword>
<dbReference type="AlphaFoldDB" id="A0A182QQA1"/>
<dbReference type="InterPro" id="IPR022700">
    <property type="entry name" value="CLIP"/>
</dbReference>
<feature type="signal peptide" evidence="13">
    <location>
        <begin position="1"/>
        <end position="31"/>
    </location>
</feature>
<keyword evidence="10" id="KW-0325">Glycoprotein</keyword>
<evidence type="ECO:0000256" key="3">
    <source>
        <dbReference type="ARBA" id="ARBA00022588"/>
    </source>
</evidence>
<dbReference type="PROSITE" id="PS51888">
    <property type="entry name" value="CLIP"/>
    <property type="match status" value="1"/>
</dbReference>
<evidence type="ECO:0000256" key="7">
    <source>
        <dbReference type="ARBA" id="ARBA00022825"/>
    </source>
</evidence>
<evidence type="ECO:0000256" key="4">
    <source>
        <dbReference type="ARBA" id="ARBA00022670"/>
    </source>
</evidence>
<dbReference type="CDD" id="cd00190">
    <property type="entry name" value="Tryp_SPc"/>
    <property type="match status" value="1"/>
</dbReference>
<comment type="subcellular location">
    <subcellularLocation>
        <location evidence="1 13">Secreted</location>
    </subcellularLocation>
</comment>
<evidence type="ECO:0000256" key="11">
    <source>
        <dbReference type="ARBA" id="ARBA00024195"/>
    </source>
</evidence>
<reference evidence="18" key="1">
    <citation type="submission" date="2014-01" db="EMBL/GenBank/DDBJ databases">
        <title>The Genome Sequence of Anopheles farauti FAR1 (V2).</title>
        <authorList>
            <consortium name="The Broad Institute Genomics Platform"/>
            <person name="Neafsey D.E."/>
            <person name="Besansky N."/>
            <person name="Howell P."/>
            <person name="Walton C."/>
            <person name="Young S.K."/>
            <person name="Zeng Q."/>
            <person name="Gargeya S."/>
            <person name="Fitzgerald M."/>
            <person name="Haas B."/>
            <person name="Abouelleil A."/>
            <person name="Allen A.W."/>
            <person name="Alvarado L."/>
            <person name="Arachchi H.M."/>
            <person name="Berlin A.M."/>
            <person name="Chapman S.B."/>
            <person name="Gainer-Dewar J."/>
            <person name="Goldberg J."/>
            <person name="Griggs A."/>
            <person name="Gujja S."/>
            <person name="Hansen M."/>
            <person name="Howarth C."/>
            <person name="Imamovic A."/>
            <person name="Ireland A."/>
            <person name="Larimer J."/>
            <person name="McCowan C."/>
            <person name="Murphy C."/>
            <person name="Pearson M."/>
            <person name="Poon T.W."/>
            <person name="Priest M."/>
            <person name="Roberts A."/>
            <person name="Saif S."/>
            <person name="Shea T."/>
            <person name="Sisk P."/>
            <person name="Sykes S."/>
            <person name="Wortman J."/>
            <person name="Nusbaum C."/>
            <person name="Birren B."/>
        </authorList>
    </citation>
    <scope>NUCLEOTIDE SEQUENCE [LARGE SCALE GENOMIC DNA]</scope>
    <source>
        <strain evidence="18">FAR1</strain>
    </source>
</reference>
<dbReference type="PRINTS" id="PR00722">
    <property type="entry name" value="CHYMOTRYPSIN"/>
</dbReference>
<keyword evidence="5 13" id="KW-0732">Signal</keyword>
<keyword evidence="2 13" id="KW-0964">Secreted</keyword>
<evidence type="ECO:0000256" key="9">
    <source>
        <dbReference type="ARBA" id="ARBA00023157"/>
    </source>
</evidence>
<dbReference type="PROSITE" id="PS00135">
    <property type="entry name" value="TRYPSIN_SER"/>
    <property type="match status" value="1"/>
</dbReference>
<dbReference type="EMBL" id="AXCN02000165">
    <property type="status" value="NOT_ANNOTATED_CDS"/>
    <property type="molecule type" value="Genomic_DNA"/>
</dbReference>
<dbReference type="EnsemblMetazoa" id="AFAF014718-RA">
    <property type="protein sequence ID" value="AFAF014718-PA"/>
    <property type="gene ID" value="AFAF014718"/>
</dbReference>
<protein>
    <recommendedName>
        <fullName evidence="13">CLIP domain-containing serine protease</fullName>
        <ecNumber evidence="12">3.4.21.-</ecNumber>
    </recommendedName>
</protein>
<dbReference type="VEuPathDB" id="VectorBase:AFAF014718"/>
<keyword evidence="9" id="KW-1015">Disulfide bond</keyword>
<comment type="similarity">
    <text evidence="11 13">Belongs to the peptidase S1 family. CLIP subfamily.</text>
</comment>
<dbReference type="InterPro" id="IPR001254">
    <property type="entry name" value="Trypsin_dom"/>
</dbReference>
<dbReference type="SUPFAM" id="SSF50494">
    <property type="entry name" value="Trypsin-like serine proteases"/>
    <property type="match status" value="1"/>
</dbReference>
<comment type="domain">
    <text evidence="13">The clip domain consists of 35-55 residues which are 'knitted' together usually by 3 conserved disulfide bonds forming a clip-like compact structure.</text>
</comment>
<evidence type="ECO:0000313" key="18">
    <source>
        <dbReference type="Proteomes" id="UP000075886"/>
    </source>
</evidence>
<dbReference type="STRING" id="69004.A0A182QQA1"/>
<proteinExistence type="inferred from homology"/>
<dbReference type="PROSITE" id="PS50240">
    <property type="entry name" value="TRYPSIN_DOM"/>
    <property type="match status" value="1"/>
</dbReference>
<dbReference type="Pfam" id="PF12032">
    <property type="entry name" value="CLIP"/>
    <property type="match status" value="1"/>
</dbReference>
<keyword evidence="6 12" id="KW-0378">Hydrolase</keyword>
<evidence type="ECO:0000256" key="13">
    <source>
        <dbReference type="RuleBase" id="RU366078"/>
    </source>
</evidence>
<evidence type="ECO:0000259" key="15">
    <source>
        <dbReference type="PROSITE" id="PS50240"/>
    </source>
</evidence>
<organism evidence="17 18">
    <name type="scientific">Anopheles farauti</name>
    <dbReference type="NCBI Taxonomy" id="69004"/>
    <lineage>
        <taxon>Eukaryota</taxon>
        <taxon>Metazoa</taxon>
        <taxon>Ecdysozoa</taxon>
        <taxon>Arthropoda</taxon>
        <taxon>Hexapoda</taxon>
        <taxon>Insecta</taxon>
        <taxon>Pterygota</taxon>
        <taxon>Neoptera</taxon>
        <taxon>Endopterygota</taxon>
        <taxon>Diptera</taxon>
        <taxon>Nematocera</taxon>
        <taxon>Culicoidea</taxon>
        <taxon>Culicidae</taxon>
        <taxon>Anophelinae</taxon>
        <taxon>Anopheles</taxon>
    </lineage>
</organism>